<dbReference type="InterPro" id="IPR039279">
    <property type="entry name" value="QRT3-like"/>
</dbReference>
<feature type="region of interest" description="Disordered" evidence="1">
    <location>
        <begin position="956"/>
        <end position="998"/>
    </location>
</feature>
<dbReference type="InterPro" id="IPR024535">
    <property type="entry name" value="RHGA/B-epi-like_pectate_lyase"/>
</dbReference>
<gene>
    <name evidence="4" type="ORF">B0T24DRAFT_708170</name>
</gene>
<feature type="domain" description="Rhamnogalacturonase A/B/Epimerase-like pectate lyase" evidence="3">
    <location>
        <begin position="435"/>
        <end position="502"/>
    </location>
</feature>
<feature type="compositionally biased region" description="Basic and acidic residues" evidence="1">
    <location>
        <begin position="1129"/>
        <end position="1140"/>
    </location>
</feature>
<dbReference type="InterPro" id="IPR012334">
    <property type="entry name" value="Pectin_lyas_fold"/>
</dbReference>
<feature type="signal peptide" evidence="2">
    <location>
        <begin position="1"/>
        <end position="15"/>
    </location>
</feature>
<keyword evidence="5" id="KW-1185">Reference proteome</keyword>
<feature type="compositionally biased region" description="Low complexity" evidence="1">
    <location>
        <begin position="982"/>
        <end position="998"/>
    </location>
</feature>
<feature type="chain" id="PRO_5042070000" evidence="2">
    <location>
        <begin position="16"/>
        <end position="1385"/>
    </location>
</feature>
<dbReference type="CDD" id="cd23668">
    <property type="entry name" value="GH55_beta13glucanase-like"/>
    <property type="match status" value="1"/>
</dbReference>
<accession>A0AAE0K3Q1</accession>
<dbReference type="EMBL" id="JAULSN010000006">
    <property type="protein sequence ID" value="KAK3369519.1"/>
    <property type="molecule type" value="Genomic_DNA"/>
</dbReference>
<dbReference type="GO" id="GO:0004650">
    <property type="term" value="F:polygalacturonase activity"/>
    <property type="evidence" value="ECO:0007669"/>
    <property type="project" value="InterPro"/>
</dbReference>
<evidence type="ECO:0000313" key="4">
    <source>
        <dbReference type="EMBL" id="KAK3369519.1"/>
    </source>
</evidence>
<reference evidence="4" key="2">
    <citation type="submission" date="2023-06" db="EMBL/GenBank/DDBJ databases">
        <authorList>
            <consortium name="Lawrence Berkeley National Laboratory"/>
            <person name="Haridas S."/>
            <person name="Hensen N."/>
            <person name="Bonometti L."/>
            <person name="Westerberg I."/>
            <person name="Brannstrom I.O."/>
            <person name="Guillou S."/>
            <person name="Cros-Aarteil S."/>
            <person name="Calhoun S."/>
            <person name="Kuo A."/>
            <person name="Mondo S."/>
            <person name="Pangilinan J."/>
            <person name="Riley R."/>
            <person name="Labutti K."/>
            <person name="Andreopoulos B."/>
            <person name="Lipzen A."/>
            <person name="Chen C."/>
            <person name="Yanf M."/>
            <person name="Daum C."/>
            <person name="Ng V."/>
            <person name="Clum A."/>
            <person name="Steindorff A."/>
            <person name="Ohm R."/>
            <person name="Martin F."/>
            <person name="Silar P."/>
            <person name="Natvig D."/>
            <person name="Lalanne C."/>
            <person name="Gautier V."/>
            <person name="Ament-Velasquez S.L."/>
            <person name="Kruys A."/>
            <person name="Hutchinson M.I."/>
            <person name="Powell A.J."/>
            <person name="Barry K."/>
            <person name="Miller A.N."/>
            <person name="Grigoriev I.V."/>
            <person name="Debuchy R."/>
            <person name="Gladieux P."/>
            <person name="Thoren M.H."/>
            <person name="Johannesson H."/>
        </authorList>
    </citation>
    <scope>NUCLEOTIDE SEQUENCE</scope>
    <source>
        <strain evidence="4">CBS 958.72</strain>
    </source>
</reference>
<evidence type="ECO:0000256" key="2">
    <source>
        <dbReference type="SAM" id="SignalP"/>
    </source>
</evidence>
<name>A0AAE0K3Q1_9PEZI</name>
<protein>
    <submittedName>
        <fullName evidence="4">Glucan 1,3-beta-glucosidase</fullName>
    </submittedName>
</protein>
<organism evidence="4 5">
    <name type="scientific">Lasiosphaeria ovina</name>
    <dbReference type="NCBI Taxonomy" id="92902"/>
    <lineage>
        <taxon>Eukaryota</taxon>
        <taxon>Fungi</taxon>
        <taxon>Dikarya</taxon>
        <taxon>Ascomycota</taxon>
        <taxon>Pezizomycotina</taxon>
        <taxon>Sordariomycetes</taxon>
        <taxon>Sordariomycetidae</taxon>
        <taxon>Sordariales</taxon>
        <taxon>Lasiosphaeriaceae</taxon>
        <taxon>Lasiosphaeria</taxon>
    </lineage>
</organism>
<proteinExistence type="predicted"/>
<keyword evidence="2" id="KW-0732">Signal</keyword>
<evidence type="ECO:0000256" key="1">
    <source>
        <dbReference type="SAM" id="MobiDB-lite"/>
    </source>
</evidence>
<feature type="compositionally biased region" description="Acidic residues" evidence="1">
    <location>
        <begin position="1119"/>
        <end position="1128"/>
    </location>
</feature>
<dbReference type="Proteomes" id="UP001287356">
    <property type="component" value="Unassembled WGS sequence"/>
</dbReference>
<feature type="region of interest" description="Disordered" evidence="1">
    <location>
        <begin position="1119"/>
        <end position="1140"/>
    </location>
</feature>
<evidence type="ECO:0000259" key="3">
    <source>
        <dbReference type="Pfam" id="PF12708"/>
    </source>
</evidence>
<dbReference type="Gene3D" id="2.160.20.10">
    <property type="entry name" value="Single-stranded right-handed beta-helix, Pectin lyase-like"/>
    <property type="match status" value="2"/>
</dbReference>
<feature type="domain" description="Rhamnogalacturonase A/B/Epimerase-like pectate lyase" evidence="3">
    <location>
        <begin position="61"/>
        <end position="302"/>
    </location>
</feature>
<comment type="caution">
    <text evidence="4">The sequence shown here is derived from an EMBL/GenBank/DDBJ whole genome shotgun (WGS) entry which is preliminary data.</text>
</comment>
<evidence type="ECO:0000313" key="5">
    <source>
        <dbReference type="Proteomes" id="UP001287356"/>
    </source>
</evidence>
<dbReference type="PANTHER" id="PTHR33928:SF2">
    <property type="entry name" value="PECTATE LYASE SUPERFAMILY PROTEIN DOMAIN-CONTAINING PROTEIN-RELATED"/>
    <property type="match status" value="1"/>
</dbReference>
<dbReference type="SUPFAM" id="SSF51126">
    <property type="entry name" value="Pectin lyase-like"/>
    <property type="match status" value="2"/>
</dbReference>
<reference evidence="4" key="1">
    <citation type="journal article" date="2023" name="Mol. Phylogenet. Evol.">
        <title>Genome-scale phylogeny and comparative genomics of the fungal order Sordariales.</title>
        <authorList>
            <person name="Hensen N."/>
            <person name="Bonometti L."/>
            <person name="Westerberg I."/>
            <person name="Brannstrom I.O."/>
            <person name="Guillou S."/>
            <person name="Cros-Aarteil S."/>
            <person name="Calhoun S."/>
            <person name="Haridas S."/>
            <person name="Kuo A."/>
            <person name="Mondo S."/>
            <person name="Pangilinan J."/>
            <person name="Riley R."/>
            <person name="LaButti K."/>
            <person name="Andreopoulos B."/>
            <person name="Lipzen A."/>
            <person name="Chen C."/>
            <person name="Yan M."/>
            <person name="Daum C."/>
            <person name="Ng V."/>
            <person name="Clum A."/>
            <person name="Steindorff A."/>
            <person name="Ohm R.A."/>
            <person name="Martin F."/>
            <person name="Silar P."/>
            <person name="Natvig D.O."/>
            <person name="Lalanne C."/>
            <person name="Gautier V."/>
            <person name="Ament-Velasquez S.L."/>
            <person name="Kruys A."/>
            <person name="Hutchinson M.I."/>
            <person name="Powell A.J."/>
            <person name="Barry K."/>
            <person name="Miller A.N."/>
            <person name="Grigoriev I.V."/>
            <person name="Debuchy R."/>
            <person name="Gladieux P."/>
            <person name="Hiltunen Thoren M."/>
            <person name="Johannesson H."/>
        </authorList>
    </citation>
    <scope>NUCLEOTIDE SEQUENCE</scope>
    <source>
        <strain evidence="4">CBS 958.72</strain>
    </source>
</reference>
<dbReference type="Pfam" id="PF12708">
    <property type="entry name" value="Pect-lyase_RHGA_epim"/>
    <property type="match status" value="2"/>
</dbReference>
<sequence length="1385" mass="143755">MKVCLLLATALAAMAAVTVPVAPVGSAPPLPVGPPQTSSYWLSTLGPKGKSPLAPAGYQVFRNVKDYGARGDGVTDDTAAINRAAAAMSPTNAATRCAADCGSTTTLGAVVYFPPGTYVVSSPVIQYYHTQFVGDAVAKPTLKGAANFSGIALVDGDFYVPGGNGSQWYINQSNFYRQIRNLVFDLTGMARQNFQGDQQYVPTGIHWQVGQATSITNCDFRMAVSDTAGAATAMGIMMENGSGGTVSDLTFVGGNIGFFAGSQQFTATNLQFTSCLTAIKQVWNWGFTWKNLYVVSCYVAIDCTQYSTATRQGTGSISVVDSHFNGVPYAITVAQQGSQQPSIVLENLLVENSASVVLVSGGSTLLAGSTTGPLYIASWASGLQYLAGGSAGKKSGYVSAAPKKPAALLDASGRYFWRSKPQYETVAASSILLATDFGVANDGTGDQTQTINGLLSLGSGKVIFFPAGIYMVQGTINIPVGCKIVGSGWSQIMATGSFFGDEANPKPVVKVGKPGDKGVIEISDMLFTVKGSTAGAVLMEWNVHESTQGSAAMWDSHFRVGGAAGTNLQLADCPIGGTTPKAACKAASLLLRVTGSASAYLDNVWAWTADHDLDSPLNGKATEGPDGIPSNVLTDISVYTGRGVLIESQGPTWLYGTSSEHHQLYQYQLSGAKNVYMGHMQTETPYYQPAPNAAAPYTIGRFPTDPTFGDCAGAASADGSCRGAWALRLINSSSVFIYSAGFYSFFQNYQLGCTATESCQKALVETSYTTGLWLFNLFTKGNTQIVTPRGGTSRGLLPVLFNDTTANGYTSEVAAWLPLALGGGDMGLGNGTAGAGSGDVYVDPGLWGSAKPTVSCAPPCTYVLPPATLKTPTTIKFPPSTTALEVGWTTTAVYTDGGSTSTTSIYTKVTVTTVLTIPPLTTNKIDFSNVPIPDGFTATVITPQPSVVPPPFVVTDSPDPESNGAKHPPNSRTITPKPWPWSVSGGPTVTSSSSSSSTTPLVIVVTPVSHTTGPPNPVCTGGCGHKCEHFCSWPCAVGCNSDGKDCTGDSCTQGGDCSGPDCTRGGDCSGPKCTRGGDCTGPKCKSGGSCSGSGCGRGGSCFGLGCSKGGGCTGPLDDDGVDDDIDSNDPDKPSESDPDKCTTSTFSSCREYCTALPTTTSCTSTCDNVVGCDTTGTEIATTITPAPAAIAGLTENWQGDGDANLDSVASSVISFLSGIGDFGSASPSPTPTGIPNIPAPQPSDAAEYDTYMYVGANVYSGASPAKYGHWVMYGKWDGSKKGYAQFSTKTCEQRGDLSATPLKSHFYDGQQTFAKVVSNTNCVLTSSTSGVAGLMCDEFFNPIEAAIEFEEPLEENLVDYASCAGVGVSWANLFVWNFKASNKND</sequence>
<dbReference type="InterPro" id="IPR011050">
    <property type="entry name" value="Pectin_lyase_fold/virulence"/>
</dbReference>
<dbReference type="PANTHER" id="PTHR33928">
    <property type="entry name" value="POLYGALACTURONASE QRT3"/>
    <property type="match status" value="1"/>
</dbReference>